<sequence length="464" mass="52535">MEEVKMQEYNLYWEMRMKKVIMFGKNGLWEEARRAFNIPQEQGIDIQVKDPKSGERILVRAPKDVPDGPAKLDWTTSGSPDEAAFNSISDEESDFGKSQTKGITAYTIHPTVCSTDFPYALTIIDTPGFGDTEGIGADQDTIQKVKAFFSKDGVEGLDCVHAIGMVIKASANRVTAPQEYVLQTILSLFGNDVGLIFHFLITFADGTTPPVLRIIENKNLPVSKTHHLFNCGALYVNNRDDASGVSKLFWDLATNGIDEFLIFLQDSKPVSLRLTKDVLCERERMDDLVQKLMLQVRKGLEGLEAIRHEYKNTKRNRRKHLKKPLEILARDFAKKQVEVMCLISQAHECQQRLDKIALRPDPLSLVKYVDMLIMVEVNSSDSNSDQRVKALRQVREGAQWMSDIREKGKQFRPFEETLKSLEDEGLKVKIGNQDSDACELEFLDSKRGFLQTLKNFFFGGGGRD</sequence>
<organism evidence="1">
    <name type="scientific">Darwinula stevensoni</name>
    <dbReference type="NCBI Taxonomy" id="69355"/>
    <lineage>
        <taxon>Eukaryota</taxon>
        <taxon>Metazoa</taxon>
        <taxon>Ecdysozoa</taxon>
        <taxon>Arthropoda</taxon>
        <taxon>Crustacea</taxon>
        <taxon>Oligostraca</taxon>
        <taxon>Ostracoda</taxon>
        <taxon>Podocopa</taxon>
        <taxon>Podocopida</taxon>
        <taxon>Darwinulocopina</taxon>
        <taxon>Darwinuloidea</taxon>
        <taxon>Darwinulidae</taxon>
        <taxon>Darwinula</taxon>
    </lineage>
</organism>
<dbReference type="EMBL" id="LR899671">
    <property type="protein sequence ID" value="CAD7241606.1"/>
    <property type="molecule type" value="Genomic_DNA"/>
</dbReference>
<dbReference type="OrthoDB" id="2386367at2759"/>
<name>A0A7R8X0A8_9CRUS</name>
<gene>
    <name evidence="1" type="ORF">DSTB1V02_LOCUS1592</name>
</gene>
<dbReference type="PANTHER" id="PTHR32046:SF14">
    <property type="match status" value="1"/>
</dbReference>
<keyword evidence="2" id="KW-1185">Reference proteome</keyword>
<accession>A0A7R8X0A8</accession>
<dbReference type="SUPFAM" id="SSF52540">
    <property type="entry name" value="P-loop containing nucleoside triphosphate hydrolases"/>
    <property type="match status" value="1"/>
</dbReference>
<dbReference type="InterPro" id="IPR027417">
    <property type="entry name" value="P-loop_NTPase"/>
</dbReference>
<dbReference type="PANTHER" id="PTHR32046">
    <property type="entry name" value="G DOMAIN-CONTAINING PROTEIN"/>
    <property type="match status" value="1"/>
</dbReference>
<reference evidence="1" key="1">
    <citation type="submission" date="2020-11" db="EMBL/GenBank/DDBJ databases">
        <authorList>
            <person name="Tran Van P."/>
        </authorList>
    </citation>
    <scope>NUCLEOTIDE SEQUENCE</scope>
</reference>
<evidence type="ECO:0000313" key="2">
    <source>
        <dbReference type="Proteomes" id="UP000677054"/>
    </source>
</evidence>
<dbReference type="AlphaFoldDB" id="A0A7R8X0A8"/>
<evidence type="ECO:0000313" key="1">
    <source>
        <dbReference type="EMBL" id="CAD7241606.1"/>
    </source>
</evidence>
<proteinExistence type="predicted"/>
<dbReference type="Gene3D" id="3.40.50.300">
    <property type="entry name" value="P-loop containing nucleotide triphosphate hydrolases"/>
    <property type="match status" value="1"/>
</dbReference>
<evidence type="ECO:0008006" key="3">
    <source>
        <dbReference type="Google" id="ProtNLM"/>
    </source>
</evidence>
<protein>
    <recommendedName>
        <fullName evidence="3">AIG1-type G domain-containing protein</fullName>
    </recommendedName>
</protein>
<dbReference type="Proteomes" id="UP000677054">
    <property type="component" value="Unassembled WGS sequence"/>
</dbReference>
<dbReference type="EMBL" id="CAJPEV010000154">
    <property type="protein sequence ID" value="CAG0881497.1"/>
    <property type="molecule type" value="Genomic_DNA"/>
</dbReference>